<dbReference type="SUPFAM" id="SSF103642">
    <property type="entry name" value="Sec-C motif"/>
    <property type="match status" value="1"/>
</dbReference>
<dbReference type="SUPFAM" id="SSF54427">
    <property type="entry name" value="NTF2-like"/>
    <property type="match status" value="1"/>
</dbReference>
<accession>A0AAN4SYK4</accession>
<evidence type="ECO:0000259" key="1">
    <source>
        <dbReference type="Pfam" id="PF17775"/>
    </source>
</evidence>
<dbReference type="NCBIfam" id="NF002449">
    <property type="entry name" value="PRK01617.1"/>
    <property type="match status" value="1"/>
</dbReference>
<dbReference type="PANTHER" id="PTHR33747">
    <property type="entry name" value="UPF0225 PROTEIN SCO1677"/>
    <property type="match status" value="1"/>
</dbReference>
<protein>
    <recommendedName>
        <fullName evidence="1">YchJ-like middle NTF2-like domain-containing protein</fullName>
    </recommendedName>
</protein>
<sequence>MRSRYCAFVMQDADYLIKTWHPSCGAAALRAELIAGFAHTEWLGLTVFEHCWQDVDNIGFVSFVARFTEGGKTGAIIERSRFLKENGQWYYIDGTRPQFGRNDPCPCGSGKKFKKCCGQ</sequence>
<gene>
    <name evidence="2" type="ORF">AC00_1368</name>
</gene>
<dbReference type="AlphaFoldDB" id="A0AAN4SYK4"/>
<proteinExistence type="predicted"/>
<reference evidence="2 3" key="1">
    <citation type="submission" date="2014-03" db="EMBL/GenBank/DDBJ databases">
        <title>Genetic Variability of E. coli after antibiotic treatment.</title>
        <authorList>
            <person name="Silbergeld E."/>
            <person name="Coles C."/>
            <person name="Seidman J.C."/>
            <person name="You Y."/>
            <person name="George J."/>
            <person name="Nadendla S."/>
            <person name="Huot H."/>
            <person name="Daugherty S.C."/>
            <person name="Nagaraj S."/>
            <person name="Ott S."/>
            <person name="Klega K."/>
            <person name="Rasko D."/>
        </authorList>
    </citation>
    <scope>NUCLEOTIDE SEQUENCE [LARGE SCALE GENOMIC DNA]</scope>
    <source>
        <strain evidence="2 3">1-250-04_S3_C1</strain>
    </source>
</reference>
<dbReference type="Pfam" id="PF02810">
    <property type="entry name" value="SEC-C"/>
    <property type="match status" value="1"/>
</dbReference>
<dbReference type="Gene3D" id="3.10.450.50">
    <property type="match status" value="1"/>
</dbReference>
<comment type="caution">
    <text evidence="2">The sequence shown here is derived from an EMBL/GenBank/DDBJ whole genome shotgun (WGS) entry which is preliminary data.</text>
</comment>
<dbReference type="InterPro" id="IPR032710">
    <property type="entry name" value="NTF2-like_dom_sf"/>
</dbReference>
<dbReference type="InterPro" id="IPR004027">
    <property type="entry name" value="SEC_C_motif"/>
</dbReference>
<name>A0AAN4SYK4_ECOLX</name>
<dbReference type="Pfam" id="PF17775">
    <property type="entry name" value="YchJ_M-like"/>
    <property type="match status" value="1"/>
</dbReference>
<dbReference type="PANTHER" id="PTHR33747:SF1">
    <property type="entry name" value="ADENYLATE CYCLASE-ASSOCIATED CAP C-TERMINAL DOMAIN-CONTAINING PROTEIN"/>
    <property type="match status" value="1"/>
</dbReference>
<dbReference type="Proteomes" id="UP000024043">
    <property type="component" value="Unassembled WGS sequence"/>
</dbReference>
<dbReference type="EMBL" id="JJLU01000046">
    <property type="protein sequence ID" value="EZJ87454.1"/>
    <property type="molecule type" value="Genomic_DNA"/>
</dbReference>
<organism evidence="2 3">
    <name type="scientific">Escherichia coli 1-250-04_S3_C1</name>
    <dbReference type="NCBI Taxonomy" id="1444135"/>
    <lineage>
        <taxon>Bacteria</taxon>
        <taxon>Pseudomonadati</taxon>
        <taxon>Pseudomonadota</taxon>
        <taxon>Gammaproteobacteria</taxon>
        <taxon>Enterobacterales</taxon>
        <taxon>Enterobacteriaceae</taxon>
        <taxon>Escherichia</taxon>
    </lineage>
</organism>
<evidence type="ECO:0000313" key="3">
    <source>
        <dbReference type="Proteomes" id="UP000024043"/>
    </source>
</evidence>
<dbReference type="InterPro" id="IPR048469">
    <property type="entry name" value="YchJ-like_M"/>
</dbReference>
<feature type="domain" description="YchJ-like middle NTF2-like" evidence="1">
    <location>
        <begin position="1"/>
        <end position="94"/>
    </location>
</feature>
<evidence type="ECO:0000313" key="2">
    <source>
        <dbReference type="EMBL" id="EZJ87454.1"/>
    </source>
</evidence>